<evidence type="ECO:0000313" key="2">
    <source>
        <dbReference type="Proteomes" id="UP000006552"/>
    </source>
</evidence>
<feature type="non-terminal residue" evidence="1">
    <location>
        <position position="1"/>
    </location>
</feature>
<keyword evidence="2" id="KW-1185">Reference proteome</keyword>
<accession>Q5P4U8</accession>
<name>Q5P4U8_AROAE</name>
<proteinExistence type="predicted"/>
<feature type="non-terminal residue" evidence="1">
    <location>
        <position position="14"/>
    </location>
</feature>
<dbReference type="EMBL" id="CR555306">
    <property type="protein sequence ID" value="CAI07664.1"/>
    <property type="molecule type" value="Genomic_DNA"/>
</dbReference>
<reference evidence="1 2" key="1">
    <citation type="journal article" date="2005" name="Arch. Microbiol.">
        <title>The genome sequence of an anaerobic aromatic-degrading denitrifying bacterium, strain EbN1.</title>
        <authorList>
            <person name="Rabus R."/>
            <person name="Kube M."/>
            <person name="Heider J."/>
            <person name="Beck A."/>
            <person name="Heitmann K."/>
            <person name="Widdel F."/>
            <person name="Reinhardt R."/>
        </authorList>
    </citation>
    <scope>NUCLEOTIDE SEQUENCE [LARGE SCALE GENOMIC DNA]</scope>
    <source>
        <strain evidence="1 2">EbN1</strain>
    </source>
</reference>
<dbReference type="Proteomes" id="UP000006552">
    <property type="component" value="Chromosome"/>
</dbReference>
<organism evidence="1 2">
    <name type="scientific">Aromatoleum aromaticum (strain DSM 19018 / LMG 30748 / EbN1)</name>
    <name type="common">Azoarcus sp. (strain EbN1)</name>
    <dbReference type="NCBI Taxonomy" id="76114"/>
    <lineage>
        <taxon>Bacteria</taxon>
        <taxon>Pseudomonadati</taxon>
        <taxon>Pseudomonadota</taxon>
        <taxon>Betaproteobacteria</taxon>
        <taxon>Rhodocyclales</taxon>
        <taxon>Rhodocyclaceae</taxon>
        <taxon>Aromatoleum</taxon>
    </lineage>
</organism>
<dbReference type="KEGG" id="eba:ebD67"/>
<gene>
    <name evidence="1" type="ORF">ebD67</name>
</gene>
<sequence length="14" mass="1519">KGELHPAGLKLLSR</sequence>
<evidence type="ECO:0000313" key="1">
    <source>
        <dbReference type="EMBL" id="CAI07664.1"/>
    </source>
</evidence>
<dbReference type="HOGENOM" id="CLU_222442_0_0_4"/>
<protein>
    <submittedName>
        <fullName evidence="1">Fragment of resolvase protein</fullName>
    </submittedName>
</protein>